<dbReference type="GO" id="GO:0005886">
    <property type="term" value="C:plasma membrane"/>
    <property type="evidence" value="ECO:0007669"/>
    <property type="project" value="UniProtKB-SubCell"/>
</dbReference>
<evidence type="ECO:0000313" key="9">
    <source>
        <dbReference type="Ensembl" id="ENSEEEP00000063247.1"/>
    </source>
</evidence>
<dbReference type="InterPro" id="IPR003599">
    <property type="entry name" value="Ig_sub"/>
</dbReference>
<dbReference type="PANTHER" id="PTHR19433">
    <property type="entry name" value="T-CELL RECEPTOR ALPHA CHAIN V REGION-RELATED"/>
    <property type="match status" value="1"/>
</dbReference>
<dbReference type="SUPFAM" id="SSF48726">
    <property type="entry name" value="Immunoglobulin"/>
    <property type="match status" value="1"/>
</dbReference>
<reference evidence="9" key="2">
    <citation type="submission" date="2025-08" db="UniProtKB">
        <authorList>
            <consortium name="Ensembl"/>
        </authorList>
    </citation>
    <scope>IDENTIFICATION</scope>
</reference>
<keyword evidence="2" id="KW-1003">Cell membrane</keyword>
<organism evidence="9 10">
    <name type="scientific">Electrophorus electricus</name>
    <name type="common">Electric eel</name>
    <name type="synonym">Gymnotus electricus</name>
    <dbReference type="NCBI Taxonomy" id="8005"/>
    <lineage>
        <taxon>Eukaryota</taxon>
        <taxon>Metazoa</taxon>
        <taxon>Chordata</taxon>
        <taxon>Craniata</taxon>
        <taxon>Vertebrata</taxon>
        <taxon>Euteleostomi</taxon>
        <taxon>Actinopterygii</taxon>
        <taxon>Neopterygii</taxon>
        <taxon>Teleostei</taxon>
        <taxon>Ostariophysi</taxon>
        <taxon>Gymnotiformes</taxon>
        <taxon>Gymnotoidei</taxon>
        <taxon>Gymnotidae</taxon>
        <taxon>Electrophorus</taxon>
    </lineage>
</organism>
<dbReference type="InterPro" id="IPR052051">
    <property type="entry name" value="TCR_complex_component"/>
</dbReference>
<keyword evidence="5" id="KW-0472">Membrane</keyword>
<feature type="domain" description="Ig-like" evidence="8">
    <location>
        <begin position="6"/>
        <end position="115"/>
    </location>
</feature>
<evidence type="ECO:0000256" key="3">
    <source>
        <dbReference type="ARBA" id="ARBA00022729"/>
    </source>
</evidence>
<dbReference type="InterPro" id="IPR036179">
    <property type="entry name" value="Ig-like_dom_sf"/>
</dbReference>
<dbReference type="Proteomes" id="UP000314983">
    <property type="component" value="Chromosome 12"/>
</dbReference>
<evidence type="ECO:0000256" key="7">
    <source>
        <dbReference type="ARBA" id="ARBA00023180"/>
    </source>
</evidence>
<dbReference type="AlphaFoldDB" id="A0AAY5F2L8"/>
<sequence length="242" mass="27370">SLGKTPNTTVASVLMQSGENITLNCTFKEKYDDNTCIWYKQKLNQEPQQVGEVLKNKQAIPSSPFSNSTFKIIWDDTTNSLTILNLSEDYKATYFCAVTDGTMIHFSSTTFVNVTVKMAKEHKEATLRGNKNQRTTHRGEGNSLGLMTAMFTKHCCSFPQSHDAEELNYAAIHFNERKAKRGQEKRGQPEDSMYSEVKRSGLTDYHLVLALFLSIILNEVWIHCLFTGTFSVVKEVLCNCNL</sequence>
<dbReference type="Gene3D" id="2.60.40.10">
    <property type="entry name" value="Immunoglobulins"/>
    <property type="match status" value="1"/>
</dbReference>
<evidence type="ECO:0000256" key="1">
    <source>
        <dbReference type="ARBA" id="ARBA00004236"/>
    </source>
</evidence>
<evidence type="ECO:0000256" key="5">
    <source>
        <dbReference type="ARBA" id="ARBA00023136"/>
    </source>
</evidence>
<keyword evidence="10" id="KW-1185">Reference proteome</keyword>
<dbReference type="InterPro" id="IPR007110">
    <property type="entry name" value="Ig-like_dom"/>
</dbReference>
<keyword evidence="4" id="KW-0391">Immunity</keyword>
<accession>A0AAY5F2L8</accession>
<dbReference type="InterPro" id="IPR013783">
    <property type="entry name" value="Ig-like_fold"/>
</dbReference>
<evidence type="ECO:0000256" key="2">
    <source>
        <dbReference type="ARBA" id="ARBA00022475"/>
    </source>
</evidence>
<dbReference type="Pfam" id="PF07686">
    <property type="entry name" value="V-set"/>
    <property type="match status" value="1"/>
</dbReference>
<dbReference type="GeneTree" id="ENSGT01120000273824"/>
<keyword evidence="3" id="KW-0732">Signal</keyword>
<dbReference type="CDD" id="cd00099">
    <property type="entry name" value="IgV"/>
    <property type="match status" value="1"/>
</dbReference>
<evidence type="ECO:0000256" key="6">
    <source>
        <dbReference type="ARBA" id="ARBA00023157"/>
    </source>
</evidence>
<dbReference type="GO" id="GO:0009617">
    <property type="term" value="P:response to bacterium"/>
    <property type="evidence" value="ECO:0007669"/>
    <property type="project" value="TreeGrafter"/>
</dbReference>
<proteinExistence type="predicted"/>
<reference evidence="9" key="3">
    <citation type="submission" date="2025-09" db="UniProtKB">
        <authorList>
            <consortium name="Ensembl"/>
        </authorList>
    </citation>
    <scope>IDENTIFICATION</scope>
</reference>
<dbReference type="PANTHER" id="PTHR19433:SF133">
    <property type="entry name" value="IMMUNE-TYPE RECEPTOR 5 PRECURSOR-RELATED"/>
    <property type="match status" value="1"/>
</dbReference>
<dbReference type="GO" id="GO:0002376">
    <property type="term" value="P:immune system process"/>
    <property type="evidence" value="ECO:0007669"/>
    <property type="project" value="UniProtKB-KW"/>
</dbReference>
<reference evidence="9 10" key="1">
    <citation type="submission" date="2020-05" db="EMBL/GenBank/DDBJ databases">
        <title>Electrophorus electricus (electric eel) genome, fEleEle1, primary haplotype.</title>
        <authorList>
            <person name="Myers G."/>
            <person name="Meyer A."/>
            <person name="Fedrigo O."/>
            <person name="Formenti G."/>
            <person name="Rhie A."/>
            <person name="Tracey A."/>
            <person name="Sims Y."/>
            <person name="Jarvis E.D."/>
        </authorList>
    </citation>
    <scope>NUCLEOTIDE SEQUENCE [LARGE SCALE GENOMIC DNA]</scope>
</reference>
<keyword evidence="6" id="KW-1015">Disulfide bond</keyword>
<protein>
    <recommendedName>
        <fullName evidence="8">Ig-like domain-containing protein</fullName>
    </recommendedName>
</protein>
<comment type="subcellular location">
    <subcellularLocation>
        <location evidence="1">Cell membrane</location>
    </subcellularLocation>
</comment>
<evidence type="ECO:0000313" key="10">
    <source>
        <dbReference type="Proteomes" id="UP000314983"/>
    </source>
</evidence>
<keyword evidence="7" id="KW-0325">Glycoprotein</keyword>
<dbReference type="InterPro" id="IPR013106">
    <property type="entry name" value="Ig_V-set"/>
</dbReference>
<evidence type="ECO:0000259" key="8">
    <source>
        <dbReference type="PROSITE" id="PS50835"/>
    </source>
</evidence>
<dbReference type="PROSITE" id="PS50835">
    <property type="entry name" value="IG_LIKE"/>
    <property type="match status" value="1"/>
</dbReference>
<name>A0AAY5F2L8_ELEEL</name>
<dbReference type="SMART" id="SM00409">
    <property type="entry name" value="IG"/>
    <property type="match status" value="1"/>
</dbReference>
<dbReference type="Ensembl" id="ENSEEET00000056000.1">
    <property type="protein sequence ID" value="ENSEEEP00000063247.1"/>
    <property type="gene ID" value="ENSEEEG00000025583.1"/>
</dbReference>
<evidence type="ECO:0000256" key="4">
    <source>
        <dbReference type="ARBA" id="ARBA00022859"/>
    </source>
</evidence>